<dbReference type="PANTHER" id="PTHR30629:SF2">
    <property type="entry name" value="PROPHAGE INTEGRASE INTS-RELATED"/>
    <property type="match status" value="1"/>
</dbReference>
<feature type="compositionally biased region" description="Basic and acidic residues" evidence="6">
    <location>
        <begin position="1"/>
        <end position="15"/>
    </location>
</feature>
<dbReference type="Pfam" id="PF00589">
    <property type="entry name" value="Phage_integrase"/>
    <property type="match status" value="1"/>
</dbReference>
<dbReference type="PROSITE" id="PS51900">
    <property type="entry name" value="CB"/>
    <property type="match status" value="1"/>
</dbReference>
<dbReference type="PANTHER" id="PTHR30629">
    <property type="entry name" value="PROPHAGE INTEGRASE"/>
    <property type="match status" value="1"/>
</dbReference>
<evidence type="ECO:0000256" key="2">
    <source>
        <dbReference type="ARBA" id="ARBA00022908"/>
    </source>
</evidence>
<dbReference type="InterPro" id="IPR010998">
    <property type="entry name" value="Integrase_recombinase_N"/>
</dbReference>
<comment type="similarity">
    <text evidence="1">Belongs to the 'phage' integrase family.</text>
</comment>
<evidence type="ECO:0000256" key="4">
    <source>
        <dbReference type="ARBA" id="ARBA00023172"/>
    </source>
</evidence>
<dbReference type="PROSITE" id="PS51898">
    <property type="entry name" value="TYR_RECOMBINASE"/>
    <property type="match status" value="1"/>
</dbReference>
<gene>
    <name evidence="9" type="ORF">GLW30_12840</name>
</gene>
<evidence type="ECO:0000313" key="10">
    <source>
        <dbReference type="Proteomes" id="UP000452321"/>
    </source>
</evidence>
<evidence type="ECO:0000313" key="9">
    <source>
        <dbReference type="EMBL" id="MYL68614.1"/>
    </source>
</evidence>
<feature type="domain" description="Core-binding (CB)" evidence="8">
    <location>
        <begin position="71"/>
        <end position="150"/>
    </location>
</feature>
<dbReference type="Proteomes" id="UP000452321">
    <property type="component" value="Unassembled WGS sequence"/>
</dbReference>
<evidence type="ECO:0000256" key="5">
    <source>
        <dbReference type="PROSITE-ProRule" id="PRU01248"/>
    </source>
</evidence>
<sequence>MSDKNRKLTDFAREQDEVESEDQRDENRCETDSKKESRQLTDRDSDVICDRYTEIKREYENRLNEIGISPAECGYCVEYLCNELTVGTARSYNSSLRLFLNFIHQDNICIYNVEFTHVRDYFEFRGKQGLSKSTVGKDKSAIVGVVSRYEAENRDMPALTWKIKQNIDPSQYGNNKTFEREKLSDEELHALLEKLDDFRNKLLVLTAIELGPRNEAITLIKITDVDLENKTILLKNTKYNREYEMPLTDNLFSLYTHWMNDVRSSYINGSDQGYLFPSRKGGKLSIEQFRKIVDDAAKRAGIQKEVAKIPNTGSQKEASSKDYRSKKRVDVHVLRHTFSWLMKQSGVSKEARKHAMDHALDVTDRYGSDKEACIKEIREKFSGVDSEML</sequence>
<dbReference type="InterPro" id="IPR050808">
    <property type="entry name" value="Phage_Integrase"/>
</dbReference>
<dbReference type="EMBL" id="WMFC01000017">
    <property type="protein sequence ID" value="MYL68614.1"/>
    <property type="molecule type" value="Genomic_DNA"/>
</dbReference>
<comment type="caution">
    <text evidence="9">The sequence shown here is derived from an EMBL/GenBank/DDBJ whole genome shotgun (WGS) entry which is preliminary data.</text>
</comment>
<feature type="domain" description="Tyr recombinase" evidence="7">
    <location>
        <begin position="178"/>
        <end position="379"/>
    </location>
</feature>
<dbReference type="AlphaFoldDB" id="A0A6B1IQD4"/>
<dbReference type="InterPro" id="IPR004107">
    <property type="entry name" value="Integrase_SAM-like_N"/>
</dbReference>
<dbReference type="GO" id="GO:0006310">
    <property type="term" value="P:DNA recombination"/>
    <property type="evidence" value="ECO:0007669"/>
    <property type="project" value="UniProtKB-KW"/>
</dbReference>
<dbReference type="Pfam" id="PF02899">
    <property type="entry name" value="Phage_int_SAM_1"/>
    <property type="match status" value="1"/>
</dbReference>
<dbReference type="InterPro" id="IPR002104">
    <property type="entry name" value="Integrase_catalytic"/>
</dbReference>
<name>A0A6B1IQD4_9EURY</name>
<evidence type="ECO:0000256" key="1">
    <source>
        <dbReference type="ARBA" id="ARBA00008857"/>
    </source>
</evidence>
<dbReference type="Gene3D" id="1.10.150.130">
    <property type="match status" value="1"/>
</dbReference>
<feature type="compositionally biased region" description="Basic and acidic residues" evidence="6">
    <location>
        <begin position="25"/>
        <end position="37"/>
    </location>
</feature>
<dbReference type="InterPro" id="IPR044068">
    <property type="entry name" value="CB"/>
</dbReference>
<keyword evidence="2" id="KW-0229">DNA integration</keyword>
<dbReference type="InterPro" id="IPR013762">
    <property type="entry name" value="Integrase-like_cat_sf"/>
</dbReference>
<accession>A0A6B1IQD4</accession>
<dbReference type="InterPro" id="IPR011010">
    <property type="entry name" value="DNA_brk_join_enz"/>
</dbReference>
<proteinExistence type="inferred from homology"/>
<evidence type="ECO:0000259" key="7">
    <source>
        <dbReference type="PROSITE" id="PS51898"/>
    </source>
</evidence>
<dbReference type="SUPFAM" id="SSF56349">
    <property type="entry name" value="DNA breaking-rejoining enzymes"/>
    <property type="match status" value="1"/>
</dbReference>
<evidence type="ECO:0000259" key="8">
    <source>
        <dbReference type="PROSITE" id="PS51900"/>
    </source>
</evidence>
<organism evidence="9 10">
    <name type="scientific">Halorubrum distributum</name>
    <dbReference type="NCBI Taxonomy" id="29283"/>
    <lineage>
        <taxon>Archaea</taxon>
        <taxon>Methanobacteriati</taxon>
        <taxon>Methanobacteriota</taxon>
        <taxon>Stenosarchaea group</taxon>
        <taxon>Halobacteria</taxon>
        <taxon>Halobacteriales</taxon>
        <taxon>Haloferacaceae</taxon>
        <taxon>Halorubrum</taxon>
        <taxon>Halorubrum distributum group</taxon>
    </lineage>
</organism>
<evidence type="ECO:0000256" key="3">
    <source>
        <dbReference type="ARBA" id="ARBA00023125"/>
    </source>
</evidence>
<dbReference type="RefSeq" id="WP_159358911.1">
    <property type="nucleotide sequence ID" value="NZ_WMFC01000017.1"/>
</dbReference>
<dbReference type="GO" id="GO:0003677">
    <property type="term" value="F:DNA binding"/>
    <property type="evidence" value="ECO:0007669"/>
    <property type="project" value="UniProtKB-UniRule"/>
</dbReference>
<feature type="region of interest" description="Disordered" evidence="6">
    <location>
        <begin position="1"/>
        <end position="37"/>
    </location>
</feature>
<dbReference type="Gene3D" id="1.10.443.10">
    <property type="entry name" value="Intergrase catalytic core"/>
    <property type="match status" value="1"/>
</dbReference>
<protein>
    <submittedName>
        <fullName evidence="9">Tyrosine-type recombinase/integrase</fullName>
    </submittedName>
</protein>
<keyword evidence="4" id="KW-0233">DNA recombination</keyword>
<keyword evidence="3 5" id="KW-0238">DNA-binding</keyword>
<evidence type="ECO:0000256" key="6">
    <source>
        <dbReference type="SAM" id="MobiDB-lite"/>
    </source>
</evidence>
<reference evidence="9 10" key="1">
    <citation type="submission" date="2019-11" db="EMBL/GenBank/DDBJ databases">
        <title>Genome sequences of 17 halophilic strains isolated from different environments.</title>
        <authorList>
            <person name="Furrow R.E."/>
        </authorList>
    </citation>
    <scope>NUCLEOTIDE SEQUENCE [LARGE SCALE GENOMIC DNA]</scope>
    <source>
        <strain evidence="9 10">22502_06_Cabo</strain>
    </source>
</reference>
<dbReference type="GO" id="GO:0015074">
    <property type="term" value="P:DNA integration"/>
    <property type="evidence" value="ECO:0007669"/>
    <property type="project" value="UniProtKB-KW"/>
</dbReference>